<comment type="similarity">
    <text evidence="2">Belongs to the YajC family.</text>
</comment>
<keyword evidence="9 10" id="KW-0472">Membrane</keyword>
<keyword evidence="7 10" id="KW-1133">Transmembrane helix</keyword>
<sequence>MMNENLQMILVNILPLLAIIVIGYFAMVRPQQKRNQKQTMLINGLTKGDRVVTIGGIHGTVKSTDAQTVTLLVGRNQELTFDKQAIKDKRPS</sequence>
<evidence type="ECO:0000256" key="9">
    <source>
        <dbReference type="ARBA" id="ARBA00023136"/>
    </source>
</evidence>
<feature type="transmembrane region" description="Helical" evidence="10">
    <location>
        <begin position="6"/>
        <end position="27"/>
    </location>
</feature>
<comment type="subcellular location">
    <subcellularLocation>
        <location evidence="1">Cell membrane</location>
        <topology evidence="1">Single-pass membrane protein</topology>
    </subcellularLocation>
</comment>
<gene>
    <name evidence="11" type="primary">yajC</name>
    <name evidence="11" type="ORF">ERX27_04725</name>
</gene>
<dbReference type="OrthoDB" id="9800132at2"/>
<keyword evidence="8" id="KW-0811">Translocation</keyword>
<comment type="caution">
    <text evidence="11">The sequence shown here is derived from an EMBL/GenBank/DDBJ whole genome shotgun (WGS) entry which is preliminary data.</text>
</comment>
<dbReference type="SMART" id="SM01323">
    <property type="entry name" value="YajC"/>
    <property type="match status" value="1"/>
</dbReference>
<protein>
    <submittedName>
        <fullName evidence="11">Preprotein translocase subunit YajC</fullName>
    </submittedName>
</protein>
<evidence type="ECO:0000256" key="6">
    <source>
        <dbReference type="ARBA" id="ARBA00022927"/>
    </source>
</evidence>
<evidence type="ECO:0000313" key="11">
    <source>
        <dbReference type="EMBL" id="TDL98204.1"/>
    </source>
</evidence>
<dbReference type="GO" id="GO:0015031">
    <property type="term" value="P:protein transport"/>
    <property type="evidence" value="ECO:0007669"/>
    <property type="project" value="UniProtKB-KW"/>
</dbReference>
<evidence type="ECO:0000256" key="5">
    <source>
        <dbReference type="ARBA" id="ARBA00022692"/>
    </source>
</evidence>
<evidence type="ECO:0000256" key="1">
    <source>
        <dbReference type="ARBA" id="ARBA00004162"/>
    </source>
</evidence>
<keyword evidence="3" id="KW-0813">Transport</keyword>
<dbReference type="Pfam" id="PF02699">
    <property type="entry name" value="YajC"/>
    <property type="match status" value="1"/>
</dbReference>
<dbReference type="InterPro" id="IPR003849">
    <property type="entry name" value="Preprotein_translocase_YajC"/>
</dbReference>
<dbReference type="NCBIfam" id="TIGR00739">
    <property type="entry name" value="yajC"/>
    <property type="match status" value="1"/>
</dbReference>
<reference evidence="11 12" key="1">
    <citation type="submission" date="2019-01" db="EMBL/GenBank/DDBJ databases">
        <title>Draft genome sequences of the type strains of six Macrococcus species.</title>
        <authorList>
            <person name="Mazhar S."/>
            <person name="Altermann E."/>
            <person name="Hill C."/>
            <person name="Mcauliffe O."/>
        </authorList>
    </citation>
    <scope>NUCLEOTIDE SEQUENCE [LARGE SCALE GENOMIC DNA]</scope>
    <source>
        <strain evidence="11 12">CCM4811</strain>
    </source>
</reference>
<evidence type="ECO:0000256" key="4">
    <source>
        <dbReference type="ARBA" id="ARBA00022475"/>
    </source>
</evidence>
<evidence type="ECO:0000256" key="8">
    <source>
        <dbReference type="ARBA" id="ARBA00023010"/>
    </source>
</evidence>
<evidence type="ECO:0000256" key="10">
    <source>
        <dbReference type="SAM" id="Phobius"/>
    </source>
</evidence>
<dbReference type="PANTHER" id="PTHR33909">
    <property type="entry name" value="SEC TRANSLOCON ACCESSORY COMPLEX SUBUNIT YAJC"/>
    <property type="match status" value="1"/>
</dbReference>
<name>A0A4R6BEH2_9STAP</name>
<keyword evidence="6" id="KW-0653">Protein transport</keyword>
<dbReference type="AlphaFoldDB" id="A0A4R6BEH2"/>
<evidence type="ECO:0000256" key="3">
    <source>
        <dbReference type="ARBA" id="ARBA00022448"/>
    </source>
</evidence>
<keyword evidence="12" id="KW-1185">Reference proteome</keyword>
<dbReference type="GO" id="GO:0005886">
    <property type="term" value="C:plasma membrane"/>
    <property type="evidence" value="ECO:0007669"/>
    <property type="project" value="UniProtKB-SubCell"/>
</dbReference>
<keyword evidence="5 10" id="KW-0812">Transmembrane</keyword>
<keyword evidence="4" id="KW-1003">Cell membrane</keyword>
<organism evidence="11 12">
    <name type="scientific">Macrococcus brunensis</name>
    <dbReference type="NCBI Taxonomy" id="198483"/>
    <lineage>
        <taxon>Bacteria</taxon>
        <taxon>Bacillati</taxon>
        <taxon>Bacillota</taxon>
        <taxon>Bacilli</taxon>
        <taxon>Bacillales</taxon>
        <taxon>Staphylococcaceae</taxon>
        <taxon>Macrococcus</taxon>
    </lineage>
</organism>
<dbReference type="PANTHER" id="PTHR33909:SF1">
    <property type="entry name" value="SEC TRANSLOCON ACCESSORY COMPLEX SUBUNIT YAJC"/>
    <property type="match status" value="1"/>
</dbReference>
<proteinExistence type="inferred from homology"/>
<dbReference type="PRINTS" id="PR01853">
    <property type="entry name" value="YAJCTRNLCASE"/>
</dbReference>
<evidence type="ECO:0000313" key="12">
    <source>
        <dbReference type="Proteomes" id="UP000295310"/>
    </source>
</evidence>
<accession>A0A4R6BEH2</accession>
<dbReference type="Proteomes" id="UP000295310">
    <property type="component" value="Unassembled WGS sequence"/>
</dbReference>
<evidence type="ECO:0000256" key="7">
    <source>
        <dbReference type="ARBA" id="ARBA00022989"/>
    </source>
</evidence>
<dbReference type="EMBL" id="SCWA01000006">
    <property type="protein sequence ID" value="TDL98204.1"/>
    <property type="molecule type" value="Genomic_DNA"/>
</dbReference>
<evidence type="ECO:0000256" key="2">
    <source>
        <dbReference type="ARBA" id="ARBA00006742"/>
    </source>
</evidence>